<gene>
    <name evidence="2" type="ORF">A3G33_10445</name>
</gene>
<keyword evidence="1" id="KW-0732">Signal</keyword>
<dbReference type="EMBL" id="MHFR01000063">
    <property type="protein sequence ID" value="OGW95394.1"/>
    <property type="molecule type" value="Genomic_DNA"/>
</dbReference>
<evidence type="ECO:0000313" key="2">
    <source>
        <dbReference type="EMBL" id="OGW95394.1"/>
    </source>
</evidence>
<dbReference type="GO" id="GO:0016491">
    <property type="term" value="F:oxidoreductase activity"/>
    <property type="evidence" value="ECO:0007669"/>
    <property type="project" value="InterPro"/>
</dbReference>
<reference evidence="2 3" key="1">
    <citation type="journal article" date="2016" name="Nat. Commun.">
        <title>Thousands of microbial genomes shed light on interconnected biogeochemical processes in an aquifer system.</title>
        <authorList>
            <person name="Anantharaman K."/>
            <person name="Brown C.T."/>
            <person name="Hug L.A."/>
            <person name="Sharon I."/>
            <person name="Castelle C.J."/>
            <person name="Probst A.J."/>
            <person name="Thomas B.C."/>
            <person name="Singh A."/>
            <person name="Wilkins M.J."/>
            <person name="Karaoz U."/>
            <person name="Brodie E.L."/>
            <person name="Williams K.H."/>
            <person name="Hubbard S.S."/>
            <person name="Banfield J.F."/>
        </authorList>
    </citation>
    <scope>NUCLEOTIDE SEQUENCE [LARGE SCALE GENOMIC DNA]</scope>
</reference>
<name>A0A1G1KR27_9BACT</name>
<comment type="caution">
    <text evidence="2">The sequence shown here is derived from an EMBL/GenBank/DDBJ whole genome shotgun (WGS) entry which is preliminary data.</text>
</comment>
<dbReference type="Proteomes" id="UP000178187">
    <property type="component" value="Unassembled WGS sequence"/>
</dbReference>
<sequence>MRKRTVKTFVVAAGAVLVVLASSGLTWGEVEKGQTCPVMIGQPVKEKFFVDYNGSRIYLCCGPCVKAFKKSPEKYMKNIKN</sequence>
<feature type="chain" id="PRO_5009576487" description="YHS domain-containing protein" evidence="1">
    <location>
        <begin position="29"/>
        <end position="81"/>
    </location>
</feature>
<organism evidence="2 3">
    <name type="scientific">Candidatus Danuiimicrobium aquiferis</name>
    <dbReference type="NCBI Taxonomy" id="1801832"/>
    <lineage>
        <taxon>Bacteria</taxon>
        <taxon>Pseudomonadati</taxon>
        <taxon>Candidatus Omnitrophota</taxon>
        <taxon>Candidatus Danuiimicrobium</taxon>
    </lineage>
</organism>
<evidence type="ECO:0000256" key="1">
    <source>
        <dbReference type="SAM" id="SignalP"/>
    </source>
</evidence>
<dbReference type="InterPro" id="IPR012348">
    <property type="entry name" value="RNR-like"/>
</dbReference>
<dbReference type="Gene3D" id="1.10.620.20">
    <property type="entry name" value="Ribonucleotide Reductase, subunit A"/>
    <property type="match status" value="1"/>
</dbReference>
<evidence type="ECO:0008006" key="4">
    <source>
        <dbReference type="Google" id="ProtNLM"/>
    </source>
</evidence>
<feature type="signal peptide" evidence="1">
    <location>
        <begin position="1"/>
        <end position="28"/>
    </location>
</feature>
<protein>
    <recommendedName>
        <fullName evidence="4">YHS domain-containing protein</fullName>
    </recommendedName>
</protein>
<proteinExistence type="predicted"/>
<accession>A0A1G1KR27</accession>
<evidence type="ECO:0000313" key="3">
    <source>
        <dbReference type="Proteomes" id="UP000178187"/>
    </source>
</evidence>
<dbReference type="AlphaFoldDB" id="A0A1G1KR27"/>